<evidence type="ECO:0000256" key="10">
    <source>
        <dbReference type="PIRSR" id="PIRSR018250-1"/>
    </source>
</evidence>
<feature type="binding site" evidence="11">
    <location>
        <position position="294"/>
    </location>
    <ligand>
        <name>NAD(+)</name>
        <dbReference type="ChEBI" id="CHEBI:57540"/>
    </ligand>
</feature>
<evidence type="ECO:0000256" key="7">
    <source>
        <dbReference type="ARBA" id="ARBA00023157"/>
    </source>
</evidence>
<evidence type="ECO:0000256" key="6">
    <source>
        <dbReference type="ARBA" id="ARBA00023002"/>
    </source>
</evidence>
<dbReference type="Proteomes" id="UP000184231">
    <property type="component" value="Unassembled WGS sequence"/>
</dbReference>
<dbReference type="GO" id="GO:0019878">
    <property type="term" value="P:lysine biosynthetic process via aminoadipic acid"/>
    <property type="evidence" value="ECO:0007669"/>
    <property type="project" value="UniProtKB-UniPathway"/>
</dbReference>
<reference evidence="14 15" key="1">
    <citation type="submission" date="2016-11" db="EMBL/GenBank/DDBJ databases">
        <authorList>
            <person name="Jaros S."/>
            <person name="Januszkiewicz K."/>
            <person name="Wedrychowicz H."/>
        </authorList>
    </citation>
    <scope>NUCLEOTIDE SEQUENCE [LARGE SCALE GENOMIC DNA]</scope>
    <source>
        <strain evidence="14 15">CGMCC 1.8863</strain>
    </source>
</reference>
<evidence type="ECO:0000259" key="13">
    <source>
        <dbReference type="SMART" id="SM01003"/>
    </source>
</evidence>
<dbReference type="SUPFAM" id="SSF52283">
    <property type="entry name" value="Formate/glycerate dehydrogenase catalytic domain-like"/>
    <property type="match status" value="1"/>
</dbReference>
<evidence type="ECO:0000256" key="5">
    <source>
        <dbReference type="ARBA" id="ARBA00022605"/>
    </source>
</evidence>
<accession>A0A1M6JWU9</accession>
<dbReference type="AlphaFoldDB" id="A0A1M6JWU9"/>
<dbReference type="Gene3D" id="3.40.50.720">
    <property type="entry name" value="NAD(P)-binding Rossmann-like Domain"/>
    <property type="match status" value="2"/>
</dbReference>
<gene>
    <name evidence="14" type="ORF">SAMN04487911_12347</name>
</gene>
<dbReference type="InterPro" id="IPR051168">
    <property type="entry name" value="AASS"/>
</dbReference>
<keyword evidence="6" id="KW-0560">Oxidoreductase</keyword>
<feature type="active site" description="Proton donor" evidence="10">
    <location>
        <position position="90"/>
    </location>
</feature>
<proteinExistence type="predicted"/>
<feature type="binding site" evidence="11">
    <location>
        <begin position="186"/>
        <end position="187"/>
    </location>
    <ligand>
        <name>NAD(+)</name>
        <dbReference type="ChEBI" id="CHEBI:57540"/>
    </ligand>
</feature>
<dbReference type="PIRSF" id="PIRSF018250">
    <property type="entry name" value="Saccharopine_DH_Lys"/>
    <property type="match status" value="1"/>
</dbReference>
<dbReference type="PANTHER" id="PTHR11133:SF22">
    <property type="entry name" value="ALPHA-AMINOADIPIC SEMIALDEHYDE SYNTHASE, MITOCHONDRIAL"/>
    <property type="match status" value="1"/>
</dbReference>
<evidence type="ECO:0000256" key="9">
    <source>
        <dbReference type="ARBA" id="ARBA00047860"/>
    </source>
</evidence>
<dbReference type="EMBL" id="FQYX01000023">
    <property type="protein sequence ID" value="SHJ51144.1"/>
    <property type="molecule type" value="Genomic_DNA"/>
</dbReference>
<evidence type="ECO:0000313" key="14">
    <source>
        <dbReference type="EMBL" id="SHJ51144.1"/>
    </source>
</evidence>
<name>A0A1M6JWU9_9FLAO</name>
<dbReference type="GO" id="GO:0004754">
    <property type="term" value="F:saccharopine dehydrogenase (NAD+, L-lysine-forming) activity"/>
    <property type="evidence" value="ECO:0007669"/>
    <property type="project" value="UniProtKB-EC"/>
</dbReference>
<dbReference type="CDD" id="cd05199">
    <property type="entry name" value="SDH_like"/>
    <property type="match status" value="1"/>
</dbReference>
<feature type="domain" description="Alanine dehydrogenase/pyridine nucleotide transhydrogenase NAD(H)-binding" evidence="12">
    <location>
        <begin position="167"/>
        <end position="338"/>
    </location>
</feature>
<dbReference type="SMART" id="SM01002">
    <property type="entry name" value="AlaDh_PNT_C"/>
    <property type="match status" value="1"/>
</dbReference>
<evidence type="ECO:0000256" key="4">
    <source>
        <dbReference type="ARBA" id="ARBA00021221"/>
    </source>
</evidence>
<dbReference type="InterPro" id="IPR007698">
    <property type="entry name" value="AlaDH/PNT_NAD(H)-bd"/>
</dbReference>
<evidence type="ECO:0000256" key="8">
    <source>
        <dbReference type="ARBA" id="ARBA00033228"/>
    </source>
</evidence>
<evidence type="ECO:0000259" key="12">
    <source>
        <dbReference type="SMART" id="SM01002"/>
    </source>
</evidence>
<dbReference type="RefSeq" id="WP_072765248.1">
    <property type="nucleotide sequence ID" value="NZ_FQYX01000023.1"/>
</dbReference>
<protein>
    <recommendedName>
        <fullName evidence="4">Saccharopine dehydrogenase [NAD(+), L-lysine-forming]</fullName>
        <ecNumber evidence="3">1.5.1.7</ecNumber>
    </recommendedName>
    <alternativeName>
        <fullName evidence="8">Lysine--2-oxoglutarate reductase</fullName>
    </alternativeName>
</protein>
<evidence type="ECO:0000256" key="3">
    <source>
        <dbReference type="ARBA" id="ARBA00012847"/>
    </source>
</evidence>
<dbReference type="InterPro" id="IPR007886">
    <property type="entry name" value="AlaDH/PNT_N"/>
</dbReference>
<dbReference type="STRING" id="558155.SAMN04487911_12347"/>
<comment type="pathway">
    <text evidence="1">Amino-acid biosynthesis; L-lysine biosynthesis via AAA pathway; L-lysine from L-alpha-aminoadipate (fungal route): step 3/3.</text>
</comment>
<dbReference type="InterPro" id="IPR027281">
    <property type="entry name" value="Lys1"/>
</dbReference>
<dbReference type="PANTHER" id="PTHR11133">
    <property type="entry name" value="SACCHAROPINE DEHYDROGENASE"/>
    <property type="match status" value="1"/>
</dbReference>
<feature type="active site" description="Proton acceptor" evidence="10">
    <location>
        <position position="72"/>
    </location>
</feature>
<comment type="subunit">
    <text evidence="2">Monomer.</text>
</comment>
<dbReference type="SMART" id="SM01003">
    <property type="entry name" value="AlaDh_PNT_N"/>
    <property type="match status" value="1"/>
</dbReference>
<dbReference type="EC" id="1.5.1.7" evidence="3"/>
<keyword evidence="11" id="KW-0520">NAD</keyword>
<feature type="domain" description="Alanine dehydrogenase/pyridine nucleotide transhydrogenase N-terminal" evidence="13">
    <location>
        <begin position="4"/>
        <end position="136"/>
    </location>
</feature>
<dbReference type="OrthoDB" id="1141481at2"/>
<keyword evidence="5" id="KW-0028">Amino-acid biosynthesis</keyword>
<evidence type="ECO:0000256" key="1">
    <source>
        <dbReference type="ARBA" id="ARBA00004884"/>
    </source>
</evidence>
<evidence type="ECO:0000256" key="11">
    <source>
        <dbReference type="PIRSR" id="PIRSR018250-3"/>
    </source>
</evidence>
<sequence length="409" mass="46316">MKFGIIRERKNPPDRRVVLRPEACKQLLETYARAQVIVEPSPIRVYKDAEYEEKGIKVASEMDSCDVLIGVKEVPITDLIPNKQYFFFSHTIKKQSYNRELLKAVLDKNIELYDHEVITNTKGQRLVAFGRYAGIVGAYNGFRAYGLKFNLFQLPKAETLKDQYALINELNNIALPTIKILLTGTGRVGNGAKEMLDAMDIREVSVDEYLTAHFDYPVYCQIDPLDYNKRKDKKQGDMAHFLNQPEAYESDFLRFAKVTDFYIAGHFYGDGAPYLFTRDDAKAADFNIKVVADVSCDIDGPVATTIRPSTIADPIYGYDPLSESETDFMDPKAIAVMAVDNLPCELPRDASTGFGEAFLKHVIPAFFDGDKNGVLQRARMTKNGKLTPRFAYLQDYVDGKEKYLPHLES</sequence>
<evidence type="ECO:0000256" key="2">
    <source>
        <dbReference type="ARBA" id="ARBA00011245"/>
    </source>
</evidence>
<dbReference type="UniPathway" id="UPA00033">
    <property type="reaction ID" value="UER00034"/>
</dbReference>
<dbReference type="Pfam" id="PF05222">
    <property type="entry name" value="AlaDh_PNT_N"/>
    <property type="match status" value="1"/>
</dbReference>
<organism evidence="14 15">
    <name type="scientific">Arenibacter nanhaiticus</name>
    <dbReference type="NCBI Taxonomy" id="558155"/>
    <lineage>
        <taxon>Bacteria</taxon>
        <taxon>Pseudomonadati</taxon>
        <taxon>Bacteroidota</taxon>
        <taxon>Flavobacteriia</taxon>
        <taxon>Flavobacteriales</taxon>
        <taxon>Flavobacteriaceae</taxon>
        <taxon>Arenibacter</taxon>
    </lineage>
</organism>
<keyword evidence="15" id="KW-1185">Reference proteome</keyword>
<comment type="catalytic activity">
    <reaction evidence="9">
        <text>L-saccharopine + NAD(+) + H2O = L-lysine + 2-oxoglutarate + NADH + H(+)</text>
        <dbReference type="Rhea" id="RHEA:12440"/>
        <dbReference type="ChEBI" id="CHEBI:15377"/>
        <dbReference type="ChEBI" id="CHEBI:15378"/>
        <dbReference type="ChEBI" id="CHEBI:16810"/>
        <dbReference type="ChEBI" id="CHEBI:32551"/>
        <dbReference type="ChEBI" id="CHEBI:57540"/>
        <dbReference type="ChEBI" id="CHEBI:57945"/>
        <dbReference type="ChEBI" id="CHEBI:57951"/>
        <dbReference type="EC" id="1.5.1.7"/>
    </reaction>
</comment>
<evidence type="ECO:0000313" key="15">
    <source>
        <dbReference type="Proteomes" id="UP000184231"/>
    </source>
</evidence>
<feature type="binding site" evidence="11">
    <location>
        <position position="215"/>
    </location>
    <ligand>
        <name>NAD(+)</name>
        <dbReference type="ChEBI" id="CHEBI:57540"/>
    </ligand>
</feature>
<keyword evidence="7" id="KW-1015">Disulfide bond</keyword>